<protein>
    <submittedName>
        <fullName evidence="1">Uncharacterized protein</fullName>
    </submittedName>
</protein>
<dbReference type="EMBL" id="CM055752">
    <property type="protein sequence ID" value="KAJ7992011.1"/>
    <property type="molecule type" value="Genomic_DNA"/>
</dbReference>
<proteinExistence type="predicted"/>
<name>A0ACC2FKZ7_DALPE</name>
<keyword evidence="2" id="KW-1185">Reference proteome</keyword>
<gene>
    <name evidence="1" type="ORF">DPEC_G00274160</name>
</gene>
<dbReference type="Proteomes" id="UP001157502">
    <property type="component" value="Chromosome 25"/>
</dbReference>
<comment type="caution">
    <text evidence="1">The sequence shown here is derived from an EMBL/GenBank/DDBJ whole genome shotgun (WGS) entry which is preliminary data.</text>
</comment>
<evidence type="ECO:0000313" key="2">
    <source>
        <dbReference type="Proteomes" id="UP001157502"/>
    </source>
</evidence>
<accession>A0ACC2FKZ7</accession>
<sequence>MPPKKGAATKKGDDKKGGKEEKKGGKKLEEPTKGKGKDDGKKGKGKKQVSESEDEEEEVQSEEEENEQSEEEQEAPPAQKGKGKTALKGATKAVTMKAITKPSPKRGQPSPKEDVEEDVMMRKPQMKMGAVNLKTMTQGNITGTKALMGFAAEGQRKAAVAQKVQKKQDAKSHLKTLTSLTGKASPFSTSTPKKLPAPEKTKPKKNLKSTSRLFLKLSGSNKTKPPQNTKQILGTTKMFAGFGKPKSPVDKDKPVIPSISKFSMFPRKDDKPKEPSGGKKELLLSNLGGAAASEQAKGLGGKFKGMFGKNKAQDFKSGSGFKGKGWMLGKIAGIANWLTRKFISSKGKGRLGAGKSLSFARQDPHARLTGGYYNEGYEYDDDEFSYDEEEYDQRLDGCYRRPLTYASYNPYGEVTEYYDDQWEDECGYYDDEGNNYENYYDDVDNDPNSYHDNAFEYIDYSRQGLTIREYWYNGDDGLEYCYGDDGLLYPIETDFGYYGYNNGYPTDMLYGNDNQSDYYRPHHLADGISEQYGTVNEEFYQPDQADLYYREMMNYSTAPHHYDVEADLESVQLTGINPRHSFRVPRPQVRLFGTERLEVGASPNLNDLDMMSEVQYEQLPQQLPQYPRPPSPTPTAKLIQQAQGRFPRSSQQCASPNRISSSPIGVAQLLPHTSTIYQHSISEDPVLQQYTPQMGQLSGMGAYQLIAPPISSNYGPMATPISYTYSPIAPPITSPYSVMSSHMPSPHPSSYPSPHLSSYPSPYPSVMGHLPNPTPLPIEPNFSPQFSRRAFSTPHPSTSSLDQRHTSPLPSRRDPSLRATSQLSRRRLPHQTHSPLASPPTSPRGSLRKRSLPASISPKWSMRKRSLSPSHSGSSPTHSRTCLIGKNSIQPRESFPPTSPFRRSTTLGDNRPPSPTTDPHVPQFSRSSHPSSPSPSRVSNRPLPSRSSTQRRTGGRAQIPMGAVKPSPGNPYLQRSSRQAPPLTQNVTPFRSLSSTGQIQAPGPQIQAPGPHMLGYSAARPRGFRGSQQTSQGGFQRPVGRGQPLVGMPRNTPCSRQSFRGPPPGPSSMISPQPSFKQAASSEHTVRRPLCPLPPGASSHYYSSSPASFRPPGLPSVSASNYLQNTSYLSPVQRSPSFSPGSQLIISYDGQVSHMNQSSPSMPSLQQDTNTSQFVPNRLPQTYSSQPPQETNVLQQNSVLHHASQSPLQRNASLYTPVLYAGQPSSHLSGTMPSPQLPNAFYASPTSPALQKPPHLSSPTSPALQRPPHLSSSTPMTPRTLSSTHLQGTVFHLPDGSMMLSQGSGMMSQGSGMVSQGSGMMSQGSGMVSQGSGMVSHGSGMVSQGSGMVSHGSGMVSQGSGMVSHGSGMVSQSSGMVSGSSKVIQNQEDTLSSKSLMFNALNNSNMRTAIYRLPDGTLITRSEPPPQHSFSPNLSSALSHRGLHQATYRLPDGTRGTMMGHQPTYSSALLNSNLQTMTNSHPDVSLANRSLSSSPNLSGALLNADHRVTSYRLPDSSLLSRNQTPSLNLSSALLNPNIRGASYRTGAGPLAPPSPSPNLSNSLQNPKLMSATYRFPDGSLINRRGLQQPGPDLSNALQNPRLPGGAYLLPSNLEHPGGGRYAVVSPQVQGAEQHWAQEGEGIGRKGCGLGEQPDVWGAEKVLPHPTGQNLKKWSMHWDGPLDHQCPAQKIQREKEDLESNWVPNREDEPTGPWYDKMFSIRCLPSMIHQEPSDENGVEDMTQLE</sequence>
<evidence type="ECO:0000313" key="1">
    <source>
        <dbReference type="EMBL" id="KAJ7992011.1"/>
    </source>
</evidence>
<reference evidence="1" key="1">
    <citation type="submission" date="2021-05" db="EMBL/GenBank/DDBJ databases">
        <authorList>
            <person name="Pan Q."/>
            <person name="Jouanno E."/>
            <person name="Zahm M."/>
            <person name="Klopp C."/>
            <person name="Cabau C."/>
            <person name="Louis A."/>
            <person name="Berthelot C."/>
            <person name="Parey E."/>
            <person name="Roest Crollius H."/>
            <person name="Montfort J."/>
            <person name="Robinson-Rechavi M."/>
            <person name="Bouchez O."/>
            <person name="Lampietro C."/>
            <person name="Lopez Roques C."/>
            <person name="Donnadieu C."/>
            <person name="Postlethwait J."/>
            <person name="Bobe J."/>
            <person name="Dillon D."/>
            <person name="Chandos A."/>
            <person name="von Hippel F."/>
            <person name="Guiguen Y."/>
        </authorList>
    </citation>
    <scope>NUCLEOTIDE SEQUENCE</scope>
    <source>
        <strain evidence="1">YG-Jan2019</strain>
    </source>
</reference>
<organism evidence="1 2">
    <name type="scientific">Dallia pectoralis</name>
    <name type="common">Alaska blackfish</name>
    <dbReference type="NCBI Taxonomy" id="75939"/>
    <lineage>
        <taxon>Eukaryota</taxon>
        <taxon>Metazoa</taxon>
        <taxon>Chordata</taxon>
        <taxon>Craniata</taxon>
        <taxon>Vertebrata</taxon>
        <taxon>Euteleostomi</taxon>
        <taxon>Actinopterygii</taxon>
        <taxon>Neopterygii</taxon>
        <taxon>Teleostei</taxon>
        <taxon>Protacanthopterygii</taxon>
        <taxon>Esociformes</taxon>
        <taxon>Umbridae</taxon>
        <taxon>Dallia</taxon>
    </lineage>
</organism>